<evidence type="ECO:0000259" key="2">
    <source>
        <dbReference type="PROSITE" id="PS50181"/>
    </source>
</evidence>
<protein>
    <recommendedName>
        <fullName evidence="2">F-box domain-containing protein</fullName>
    </recommendedName>
</protein>
<proteinExistence type="predicted"/>
<dbReference type="CDD" id="cd09917">
    <property type="entry name" value="F-box_SF"/>
    <property type="match status" value="1"/>
</dbReference>
<evidence type="ECO:0000313" key="3">
    <source>
        <dbReference type="EMBL" id="KAF9526955.1"/>
    </source>
</evidence>
<dbReference type="AlphaFoldDB" id="A0A9P6JNS9"/>
<dbReference type="PROSITE" id="PS50181">
    <property type="entry name" value="FBOX"/>
    <property type="match status" value="1"/>
</dbReference>
<sequence>MTKAAKETPQYGQVFLKLPIELQLCTLEHSHPYDLYTLSTVSKRLRRLVMAPNAAGVWKLAFERHEDLPKPPPGVAESDWAFLLYGPGICGECGKHGALTDFGFLKHYCEACMKIHYAYANVLRDGAGSTLPTSHQIWDLIPRSFRYNGLRYTTSYPSFANAKFLRENFQVMFKKWSIMELLVEQGVPGLSEYWEDYKQKLIDFTTKRTEAANKVNNWAVDVYRNCSTEYDALFAKLGERAKNRLQNYGHDPEDINAVSYFIHNSFRQDGIHKFTPKAFRLVKPKLEQHVITRKEGRLKQEREKVIENIYTSYLRSQEPDKWQYLPQPRFVKNMDKDCPLVKDFLTAPFTHRGDIRPGDVVEFFPAFANSWTKGLQEEILAVFSKEQPHIEALSFDDQLARLDLATTILTCTDCKYKARNGRVLIGWDNICRHRRSTMPGYLEPCGTYEVNDNAVAAAASLVSCVGLDPSSTTAKEMDERDDRFLCGNCMPEYHHGVNGLKVYSWFECVQHTMEMNINVSNAVHETPSWLLLTPEATRYVREHEKPHPHADRSNWRCNLCSEHYFSSVLRLVAVEHAKKVHCIANPVVGEHIVMDLTQPIRRRKPFLLGTDPSYDCRCLKCPEMSIYKLWTLSNLTDHLRTAHKVETPAEGTDYKLILTIAATPTPPAPQVEEETIETTQPNTDQPPP</sequence>
<evidence type="ECO:0000256" key="1">
    <source>
        <dbReference type="SAM" id="MobiDB-lite"/>
    </source>
</evidence>
<evidence type="ECO:0000313" key="4">
    <source>
        <dbReference type="Proteomes" id="UP000807306"/>
    </source>
</evidence>
<dbReference type="InterPro" id="IPR001810">
    <property type="entry name" value="F-box_dom"/>
</dbReference>
<dbReference type="InterPro" id="IPR036047">
    <property type="entry name" value="F-box-like_dom_sf"/>
</dbReference>
<dbReference type="SUPFAM" id="SSF81383">
    <property type="entry name" value="F-box domain"/>
    <property type="match status" value="1"/>
</dbReference>
<gene>
    <name evidence="3" type="ORF">CPB83DRAFT_856874</name>
</gene>
<name>A0A9P6JNS9_9AGAR</name>
<dbReference type="Pfam" id="PF00646">
    <property type="entry name" value="F-box"/>
    <property type="match status" value="1"/>
</dbReference>
<dbReference type="OrthoDB" id="2823912at2759"/>
<dbReference type="EMBL" id="MU157865">
    <property type="protein sequence ID" value="KAF9526955.1"/>
    <property type="molecule type" value="Genomic_DNA"/>
</dbReference>
<feature type="region of interest" description="Disordered" evidence="1">
    <location>
        <begin position="664"/>
        <end position="688"/>
    </location>
</feature>
<reference evidence="3" key="1">
    <citation type="submission" date="2020-11" db="EMBL/GenBank/DDBJ databases">
        <authorList>
            <consortium name="DOE Joint Genome Institute"/>
            <person name="Ahrendt S."/>
            <person name="Riley R."/>
            <person name="Andreopoulos W."/>
            <person name="Labutti K."/>
            <person name="Pangilinan J."/>
            <person name="Ruiz-Duenas F.J."/>
            <person name="Barrasa J.M."/>
            <person name="Sanchez-Garcia M."/>
            <person name="Camarero S."/>
            <person name="Miyauchi S."/>
            <person name="Serrano A."/>
            <person name="Linde D."/>
            <person name="Babiker R."/>
            <person name="Drula E."/>
            <person name="Ayuso-Fernandez I."/>
            <person name="Pacheco R."/>
            <person name="Padilla G."/>
            <person name="Ferreira P."/>
            <person name="Barriuso J."/>
            <person name="Kellner H."/>
            <person name="Castanera R."/>
            <person name="Alfaro M."/>
            <person name="Ramirez L."/>
            <person name="Pisabarro A.G."/>
            <person name="Kuo A."/>
            <person name="Tritt A."/>
            <person name="Lipzen A."/>
            <person name="He G."/>
            <person name="Yan M."/>
            <person name="Ng V."/>
            <person name="Cullen D."/>
            <person name="Martin F."/>
            <person name="Rosso M.-N."/>
            <person name="Henrissat B."/>
            <person name="Hibbett D."/>
            <person name="Martinez A.T."/>
            <person name="Grigoriev I.V."/>
        </authorList>
    </citation>
    <scope>NUCLEOTIDE SEQUENCE</scope>
    <source>
        <strain evidence="3">CBS 506.95</strain>
    </source>
</reference>
<accession>A0A9P6JNS9</accession>
<organism evidence="3 4">
    <name type="scientific">Crepidotus variabilis</name>
    <dbReference type="NCBI Taxonomy" id="179855"/>
    <lineage>
        <taxon>Eukaryota</taxon>
        <taxon>Fungi</taxon>
        <taxon>Dikarya</taxon>
        <taxon>Basidiomycota</taxon>
        <taxon>Agaricomycotina</taxon>
        <taxon>Agaricomycetes</taxon>
        <taxon>Agaricomycetidae</taxon>
        <taxon>Agaricales</taxon>
        <taxon>Agaricineae</taxon>
        <taxon>Crepidotaceae</taxon>
        <taxon>Crepidotus</taxon>
    </lineage>
</organism>
<dbReference type="Proteomes" id="UP000807306">
    <property type="component" value="Unassembled WGS sequence"/>
</dbReference>
<keyword evidence="4" id="KW-1185">Reference proteome</keyword>
<comment type="caution">
    <text evidence="3">The sequence shown here is derived from an EMBL/GenBank/DDBJ whole genome shotgun (WGS) entry which is preliminary data.</text>
</comment>
<feature type="domain" description="F-box" evidence="2">
    <location>
        <begin position="12"/>
        <end position="61"/>
    </location>
</feature>
<feature type="compositionally biased region" description="Polar residues" evidence="1">
    <location>
        <begin position="677"/>
        <end position="688"/>
    </location>
</feature>